<comment type="caution">
    <text evidence="2">The sequence shown here is derived from an EMBL/GenBank/DDBJ whole genome shotgun (WGS) entry which is preliminary data.</text>
</comment>
<dbReference type="InterPro" id="IPR009826">
    <property type="entry name" value="DNA_circ_N"/>
</dbReference>
<dbReference type="Proteomes" id="UP000441080">
    <property type="component" value="Unassembled WGS sequence"/>
</dbReference>
<proteinExistence type="predicted"/>
<feature type="domain" description="DNA circulation N-terminal" evidence="1">
    <location>
        <begin position="7"/>
        <end position="79"/>
    </location>
</feature>
<dbReference type="Pfam" id="PF07157">
    <property type="entry name" value="DNA_circ_N"/>
    <property type="match status" value="1"/>
</dbReference>
<dbReference type="RefSeq" id="WP_159254348.1">
    <property type="nucleotide sequence ID" value="NZ_BJCK01000094.1"/>
</dbReference>
<protein>
    <recommendedName>
        <fullName evidence="1">DNA circulation N-terminal domain-containing protein</fullName>
    </recommendedName>
</protein>
<dbReference type="AlphaFoldDB" id="A0AAD3B2V8"/>
<evidence type="ECO:0000313" key="3">
    <source>
        <dbReference type="Proteomes" id="UP000441080"/>
    </source>
</evidence>
<reference evidence="2 3" key="1">
    <citation type="submission" date="2019-02" db="EMBL/GenBank/DDBJ databases">
        <title>Draft genome sequence of Arthrospira platensis NIES-3807.</title>
        <authorList>
            <person name="Yamaguchi H."/>
            <person name="Suzuki S."/>
            <person name="Kawachi M."/>
        </authorList>
    </citation>
    <scope>NUCLEOTIDE SEQUENCE [LARGE SCALE GENOMIC DNA]</scope>
    <source>
        <strain evidence="2 3">NIES-3807</strain>
    </source>
</reference>
<dbReference type="EMBL" id="BJCK01000094">
    <property type="protein sequence ID" value="GCL60611.1"/>
    <property type="molecule type" value="Genomic_DNA"/>
</dbReference>
<evidence type="ECO:0000313" key="2">
    <source>
        <dbReference type="EMBL" id="GCL60611.1"/>
    </source>
</evidence>
<name>A0AAD3B2V8_MICAE</name>
<organism evidence="2 3">
    <name type="scientific">Microcystis aeruginosa NIES-3807</name>
    <dbReference type="NCBI Taxonomy" id="2517785"/>
    <lineage>
        <taxon>Bacteria</taxon>
        <taxon>Bacillati</taxon>
        <taxon>Cyanobacteriota</taxon>
        <taxon>Cyanophyceae</taxon>
        <taxon>Oscillatoriophycideae</taxon>
        <taxon>Chroococcales</taxon>
        <taxon>Microcystaceae</taxon>
        <taxon>Microcystis</taxon>
    </lineage>
</organism>
<gene>
    <name evidence="2" type="ORF">NIES3807_37960</name>
</gene>
<sequence>MTVELAGIQLKRVHQISTIEQAALVYHRIPGREGNLVQNLGRDSVQLQIEGIFYGATAKGDLEKLREVYKKRQPVDFLAEITGQAYFGQVILDQFQVDQSAQYPDQFSYSLIVSEYAVPLKSAAITTDLSGVNADIMTEAQSFMDIATLPDLLGSVPEINNPIEPLSNALADVQKATKTLSTATAGLKTLFGIF</sequence>
<accession>A0AAD3B2V8</accession>
<evidence type="ECO:0000259" key="1">
    <source>
        <dbReference type="Pfam" id="PF07157"/>
    </source>
</evidence>